<keyword evidence="4 6" id="KW-0472">Membrane</keyword>
<dbReference type="PANTHER" id="PTHR23112">
    <property type="entry name" value="G PROTEIN-COUPLED RECEPTOR 157-RELATED"/>
    <property type="match status" value="1"/>
</dbReference>
<reference evidence="7" key="2">
    <citation type="submission" date="2023-05" db="EMBL/GenBank/DDBJ databases">
        <authorList>
            <consortium name="Lawrence Berkeley National Laboratory"/>
            <person name="Steindorff A."/>
            <person name="Hensen N."/>
            <person name="Bonometti L."/>
            <person name="Westerberg I."/>
            <person name="Brannstrom I.O."/>
            <person name="Guillou S."/>
            <person name="Cros-Aarteil S."/>
            <person name="Calhoun S."/>
            <person name="Haridas S."/>
            <person name="Kuo A."/>
            <person name="Mondo S."/>
            <person name="Pangilinan J."/>
            <person name="Riley R."/>
            <person name="Labutti K."/>
            <person name="Andreopoulos B."/>
            <person name="Lipzen A."/>
            <person name="Chen C."/>
            <person name="Yanf M."/>
            <person name="Daum C."/>
            <person name="Ng V."/>
            <person name="Clum A."/>
            <person name="Ohm R."/>
            <person name="Martin F."/>
            <person name="Silar P."/>
            <person name="Natvig D."/>
            <person name="Lalanne C."/>
            <person name="Gautier V."/>
            <person name="Ament-Velasquez S.L."/>
            <person name="Kruys A."/>
            <person name="Hutchinson M.I."/>
            <person name="Powell A.J."/>
            <person name="Barry K."/>
            <person name="Miller A.N."/>
            <person name="Grigoriev I.V."/>
            <person name="Debuchy R."/>
            <person name="Gladieux P."/>
            <person name="Thoren M.H."/>
            <person name="Johannesson H."/>
        </authorList>
    </citation>
    <scope>NUCLEOTIDE SEQUENCE</scope>
    <source>
        <strain evidence="7">CBS 538.74</strain>
    </source>
</reference>
<feature type="transmembrane region" description="Helical" evidence="6">
    <location>
        <begin position="332"/>
        <end position="355"/>
    </location>
</feature>
<feature type="transmembrane region" description="Helical" evidence="6">
    <location>
        <begin position="143"/>
        <end position="165"/>
    </location>
</feature>
<dbReference type="GO" id="GO:0004930">
    <property type="term" value="F:G protein-coupled receptor activity"/>
    <property type="evidence" value="ECO:0007669"/>
    <property type="project" value="InterPro"/>
</dbReference>
<dbReference type="Gene3D" id="1.20.1070.10">
    <property type="entry name" value="Rhodopsin 7-helix transmembrane proteins"/>
    <property type="match status" value="1"/>
</dbReference>
<dbReference type="EMBL" id="MU856897">
    <property type="protein sequence ID" value="KAK4155026.1"/>
    <property type="molecule type" value="Genomic_DNA"/>
</dbReference>
<evidence type="ECO:0000256" key="3">
    <source>
        <dbReference type="ARBA" id="ARBA00022989"/>
    </source>
</evidence>
<gene>
    <name evidence="7" type="ORF">C8A00DRAFT_42333</name>
</gene>
<dbReference type="GO" id="GO:0007189">
    <property type="term" value="P:adenylate cyclase-activating G protein-coupled receptor signaling pathway"/>
    <property type="evidence" value="ECO:0007669"/>
    <property type="project" value="TreeGrafter"/>
</dbReference>
<protein>
    <submittedName>
        <fullName evidence="7">G protein-coupled glucose receptor regulating Gpa2-domain-containing protein</fullName>
    </submittedName>
</protein>
<feature type="region of interest" description="Disordered" evidence="5">
    <location>
        <begin position="490"/>
        <end position="527"/>
    </location>
</feature>
<dbReference type="Proteomes" id="UP001302745">
    <property type="component" value="Unassembled WGS sequence"/>
</dbReference>
<dbReference type="GO" id="GO:0005886">
    <property type="term" value="C:plasma membrane"/>
    <property type="evidence" value="ECO:0007669"/>
    <property type="project" value="TreeGrafter"/>
</dbReference>
<feature type="compositionally biased region" description="Polar residues" evidence="5">
    <location>
        <begin position="279"/>
        <end position="289"/>
    </location>
</feature>
<evidence type="ECO:0000256" key="6">
    <source>
        <dbReference type="SAM" id="Phobius"/>
    </source>
</evidence>
<evidence type="ECO:0000256" key="5">
    <source>
        <dbReference type="SAM" id="MobiDB-lite"/>
    </source>
</evidence>
<evidence type="ECO:0000313" key="8">
    <source>
        <dbReference type="Proteomes" id="UP001302745"/>
    </source>
</evidence>
<reference evidence="7" key="1">
    <citation type="journal article" date="2023" name="Mol. Phylogenet. Evol.">
        <title>Genome-scale phylogeny and comparative genomics of the fungal order Sordariales.</title>
        <authorList>
            <person name="Hensen N."/>
            <person name="Bonometti L."/>
            <person name="Westerberg I."/>
            <person name="Brannstrom I.O."/>
            <person name="Guillou S."/>
            <person name="Cros-Aarteil S."/>
            <person name="Calhoun S."/>
            <person name="Haridas S."/>
            <person name="Kuo A."/>
            <person name="Mondo S."/>
            <person name="Pangilinan J."/>
            <person name="Riley R."/>
            <person name="LaButti K."/>
            <person name="Andreopoulos B."/>
            <person name="Lipzen A."/>
            <person name="Chen C."/>
            <person name="Yan M."/>
            <person name="Daum C."/>
            <person name="Ng V."/>
            <person name="Clum A."/>
            <person name="Steindorff A."/>
            <person name="Ohm R.A."/>
            <person name="Martin F."/>
            <person name="Silar P."/>
            <person name="Natvig D.O."/>
            <person name="Lalanne C."/>
            <person name="Gautier V."/>
            <person name="Ament-Velasquez S.L."/>
            <person name="Kruys A."/>
            <person name="Hutchinson M.I."/>
            <person name="Powell A.J."/>
            <person name="Barry K."/>
            <person name="Miller A.N."/>
            <person name="Grigoriev I.V."/>
            <person name="Debuchy R."/>
            <person name="Gladieux P."/>
            <person name="Hiltunen Thoren M."/>
            <person name="Johannesson H."/>
        </authorList>
    </citation>
    <scope>NUCLEOTIDE SEQUENCE</scope>
    <source>
        <strain evidence="7">CBS 538.74</strain>
    </source>
</reference>
<feature type="transmembrane region" description="Helical" evidence="6">
    <location>
        <begin position="361"/>
        <end position="382"/>
    </location>
</feature>
<comment type="subcellular location">
    <subcellularLocation>
        <location evidence="1">Membrane</location>
        <topology evidence="1">Multi-pass membrane protein</topology>
    </subcellularLocation>
</comment>
<feature type="transmembrane region" description="Helical" evidence="6">
    <location>
        <begin position="20"/>
        <end position="42"/>
    </location>
</feature>
<evidence type="ECO:0000256" key="1">
    <source>
        <dbReference type="ARBA" id="ARBA00004141"/>
    </source>
</evidence>
<dbReference type="InterPro" id="IPR000276">
    <property type="entry name" value="GPCR_Rhodpsn"/>
</dbReference>
<evidence type="ECO:0000256" key="2">
    <source>
        <dbReference type="ARBA" id="ARBA00022692"/>
    </source>
</evidence>
<dbReference type="PANTHER" id="PTHR23112:SF37">
    <property type="entry name" value="G PROTEIN-COUPLED RECEPTOR GPR1"/>
    <property type="match status" value="1"/>
</dbReference>
<comment type="caution">
    <text evidence="7">The sequence shown here is derived from an EMBL/GenBank/DDBJ whole genome shotgun (WGS) entry which is preliminary data.</text>
</comment>
<proteinExistence type="predicted"/>
<feature type="transmembrane region" description="Helical" evidence="6">
    <location>
        <begin position="177"/>
        <end position="199"/>
    </location>
</feature>
<dbReference type="Pfam" id="PF00001">
    <property type="entry name" value="7tm_1"/>
    <property type="match status" value="1"/>
</dbReference>
<keyword evidence="7" id="KW-0675">Receptor</keyword>
<accession>A0AAN6VRH5</accession>
<keyword evidence="2 6" id="KW-0812">Transmembrane</keyword>
<sequence length="527" mass="56863">MTDTEANGDLSPLPTGHRQGLAGIAVLAGLSFVSCTAVLLYLTVKLGRWHLKTWNQSRKGPDEPPSSPVDLSLGLPERHYMGEDPRLRCPPARKKAQPNQFLILIYNLLLADMHQAAAFLLNAVWVGRDGIQVRTPTCWVQGWLVQTGDLASSLFITAIAVHTYLAVVRKYTPPQSAIYITVVFLWALNYLMMILGIVITENGKEEGGFFARAAAWCWINIRYETLRLYLHYLWIFLALAVTTILYTLIFLSLQNKKHPKEEPTQLQQHLTTTTTTTTDSSARPSFSSITLTPTTPTNLLPLPPPNHNHHHHEPPPSAAAAAATNTHHHKAFLLYPLIYILCTAPLAVGRIATMAGADVPIAYFCTAGALITSNGWLDVLLWGVTRRRLLFGADIDAEASGLDTFAFMRTPHGRRWGNMVWVEGGSTYGDRGGGGGGGCGEDDGRVEWGNGGGGGGGGGGARGDDGMSIHMDTVTTVTVVVEPAAVGEKRAWEGGRSRHVASGSDGSRVTVYDPDSAPDDGLGKGLG</sequence>
<dbReference type="AlphaFoldDB" id="A0AAN6VRH5"/>
<feature type="region of interest" description="Disordered" evidence="5">
    <location>
        <begin position="432"/>
        <end position="467"/>
    </location>
</feature>
<keyword evidence="3 6" id="KW-1133">Transmembrane helix</keyword>
<feature type="compositionally biased region" description="Low complexity" evidence="5">
    <location>
        <begin position="290"/>
        <end position="300"/>
    </location>
</feature>
<feature type="region of interest" description="Disordered" evidence="5">
    <location>
        <begin position="261"/>
        <end position="321"/>
    </location>
</feature>
<evidence type="ECO:0000313" key="7">
    <source>
        <dbReference type="EMBL" id="KAK4155026.1"/>
    </source>
</evidence>
<organism evidence="7 8">
    <name type="scientific">Chaetomidium leptoderma</name>
    <dbReference type="NCBI Taxonomy" id="669021"/>
    <lineage>
        <taxon>Eukaryota</taxon>
        <taxon>Fungi</taxon>
        <taxon>Dikarya</taxon>
        <taxon>Ascomycota</taxon>
        <taxon>Pezizomycotina</taxon>
        <taxon>Sordariomycetes</taxon>
        <taxon>Sordariomycetidae</taxon>
        <taxon>Sordariales</taxon>
        <taxon>Chaetomiaceae</taxon>
        <taxon>Chaetomidium</taxon>
    </lineage>
</organism>
<feature type="transmembrane region" description="Helical" evidence="6">
    <location>
        <begin position="232"/>
        <end position="253"/>
    </location>
</feature>
<name>A0AAN6VRH5_9PEZI</name>
<feature type="transmembrane region" description="Helical" evidence="6">
    <location>
        <begin position="101"/>
        <end position="123"/>
    </location>
</feature>
<feature type="compositionally biased region" description="Gly residues" evidence="5">
    <location>
        <begin position="449"/>
        <end position="461"/>
    </location>
</feature>
<evidence type="ECO:0000256" key="4">
    <source>
        <dbReference type="ARBA" id="ARBA00023136"/>
    </source>
</evidence>
<keyword evidence="8" id="KW-1185">Reference proteome</keyword>
<dbReference type="SUPFAM" id="SSF81321">
    <property type="entry name" value="Family A G protein-coupled receptor-like"/>
    <property type="match status" value="1"/>
</dbReference>